<evidence type="ECO:0000256" key="6">
    <source>
        <dbReference type="ARBA" id="ARBA00023136"/>
    </source>
</evidence>
<keyword evidence="7" id="KW-0732">Signal</keyword>
<dbReference type="Proteomes" id="UP001159364">
    <property type="component" value="Linkage Group LG12"/>
</dbReference>
<evidence type="ECO:0000256" key="1">
    <source>
        <dbReference type="ARBA" id="ARBA00004651"/>
    </source>
</evidence>
<dbReference type="InterPro" id="IPR021910">
    <property type="entry name" value="NGX6/PGAP6/MYMK"/>
</dbReference>
<feature type="signal peptide" evidence="7">
    <location>
        <begin position="1"/>
        <end position="31"/>
    </location>
</feature>
<dbReference type="PANTHER" id="PTHR14319">
    <property type="entry name" value="FIVE-SPAN TRANSMEMBRANE PROTEIN M83"/>
    <property type="match status" value="1"/>
</dbReference>
<feature type="chain" id="PRO_5043978677" evidence="7">
    <location>
        <begin position="32"/>
        <end position="233"/>
    </location>
</feature>
<proteinExistence type="inferred from homology"/>
<keyword evidence="9" id="KW-1185">Reference proteome</keyword>
<comment type="subcellular location">
    <subcellularLocation>
        <location evidence="1">Cell membrane</location>
        <topology evidence="1">Multi-pass membrane protein</topology>
    </subcellularLocation>
</comment>
<dbReference type="AlphaFoldDB" id="A0AAV8S9M4"/>
<evidence type="ECO:0000313" key="9">
    <source>
        <dbReference type="Proteomes" id="UP001159364"/>
    </source>
</evidence>
<dbReference type="PROSITE" id="PS51257">
    <property type="entry name" value="PROKAR_LIPOPROTEIN"/>
    <property type="match status" value="1"/>
</dbReference>
<evidence type="ECO:0000256" key="4">
    <source>
        <dbReference type="ARBA" id="ARBA00022692"/>
    </source>
</evidence>
<keyword evidence="5" id="KW-1133">Transmembrane helix</keyword>
<evidence type="ECO:0000256" key="5">
    <source>
        <dbReference type="ARBA" id="ARBA00022989"/>
    </source>
</evidence>
<gene>
    <name evidence="8" type="ORF">K2173_013345</name>
</gene>
<comment type="caution">
    <text evidence="8">The sequence shown here is derived from an EMBL/GenBank/DDBJ whole genome shotgun (WGS) entry which is preliminary data.</text>
</comment>
<dbReference type="EMBL" id="JAIWQS010000012">
    <property type="protein sequence ID" value="KAJ8748911.1"/>
    <property type="molecule type" value="Genomic_DNA"/>
</dbReference>
<comment type="similarity">
    <text evidence="2">Belongs to the TMEM8 family.</text>
</comment>
<keyword evidence="4" id="KW-0812">Transmembrane</keyword>
<evidence type="ECO:0000256" key="2">
    <source>
        <dbReference type="ARBA" id="ARBA00005542"/>
    </source>
</evidence>
<dbReference type="PANTHER" id="PTHR14319:SF3">
    <property type="entry name" value="TRANSMEMBRANE PROTEIN-LIKE PROTEIN"/>
    <property type="match status" value="1"/>
</dbReference>
<dbReference type="GO" id="GO:0005886">
    <property type="term" value="C:plasma membrane"/>
    <property type="evidence" value="ECO:0007669"/>
    <property type="project" value="UniProtKB-SubCell"/>
</dbReference>
<evidence type="ECO:0000313" key="8">
    <source>
        <dbReference type="EMBL" id="KAJ8748911.1"/>
    </source>
</evidence>
<sequence>MARNAILGTYCNRIASRLVLFLCLLVQSCSACELIQSNTFTVSSFSYPQTEVGPFDLSYIRGLEEHIIPKRQLRVICFRYGSLPIPEVLNSYLIQLAFDPFLNGSVREIQDPENVQCYPMKRNITLNLTNEQIPPGVWYLGLFKGIGPTRKQSKTIVRSPAYSFRANMDVEGFTTSTFWSQYCNLTVYPLSCSQSDSNNLAENEPSVYSMEVVDTVEQLTIAAINSYAFEGTP</sequence>
<keyword evidence="6" id="KW-0472">Membrane</keyword>
<accession>A0AAV8S9M4</accession>
<evidence type="ECO:0000256" key="3">
    <source>
        <dbReference type="ARBA" id="ARBA00022475"/>
    </source>
</evidence>
<organism evidence="8 9">
    <name type="scientific">Erythroxylum novogranatense</name>
    <dbReference type="NCBI Taxonomy" id="1862640"/>
    <lineage>
        <taxon>Eukaryota</taxon>
        <taxon>Viridiplantae</taxon>
        <taxon>Streptophyta</taxon>
        <taxon>Embryophyta</taxon>
        <taxon>Tracheophyta</taxon>
        <taxon>Spermatophyta</taxon>
        <taxon>Magnoliopsida</taxon>
        <taxon>eudicotyledons</taxon>
        <taxon>Gunneridae</taxon>
        <taxon>Pentapetalae</taxon>
        <taxon>rosids</taxon>
        <taxon>fabids</taxon>
        <taxon>Malpighiales</taxon>
        <taxon>Erythroxylaceae</taxon>
        <taxon>Erythroxylum</taxon>
    </lineage>
</organism>
<protein>
    <submittedName>
        <fullName evidence="8">Uncharacterized protein</fullName>
    </submittedName>
</protein>
<name>A0AAV8S9M4_9ROSI</name>
<reference evidence="8 9" key="1">
    <citation type="submission" date="2021-09" db="EMBL/GenBank/DDBJ databases">
        <title>Genomic insights and catalytic innovation underlie evolution of tropane alkaloids biosynthesis.</title>
        <authorList>
            <person name="Wang Y.-J."/>
            <person name="Tian T."/>
            <person name="Huang J.-P."/>
            <person name="Huang S.-X."/>
        </authorList>
    </citation>
    <scope>NUCLEOTIDE SEQUENCE [LARGE SCALE GENOMIC DNA]</scope>
    <source>
        <strain evidence="8">KIB-2018</strain>
        <tissue evidence="8">Leaf</tissue>
    </source>
</reference>
<keyword evidence="3" id="KW-1003">Cell membrane</keyword>
<evidence type="ECO:0000256" key="7">
    <source>
        <dbReference type="SAM" id="SignalP"/>
    </source>
</evidence>